<name>A0A179FDW0_METCM</name>
<dbReference type="AlphaFoldDB" id="A0A179FDW0"/>
<dbReference type="Proteomes" id="UP000078397">
    <property type="component" value="Unassembled WGS sequence"/>
</dbReference>
<evidence type="ECO:0000313" key="2">
    <source>
        <dbReference type="Proteomes" id="UP000078397"/>
    </source>
</evidence>
<organism evidence="1 2">
    <name type="scientific">Pochonia chlamydosporia 170</name>
    <dbReference type="NCBI Taxonomy" id="1380566"/>
    <lineage>
        <taxon>Eukaryota</taxon>
        <taxon>Fungi</taxon>
        <taxon>Dikarya</taxon>
        <taxon>Ascomycota</taxon>
        <taxon>Pezizomycotina</taxon>
        <taxon>Sordariomycetes</taxon>
        <taxon>Hypocreomycetidae</taxon>
        <taxon>Hypocreales</taxon>
        <taxon>Clavicipitaceae</taxon>
        <taxon>Pochonia</taxon>
    </lineage>
</organism>
<accession>A0A179FDW0</accession>
<comment type="caution">
    <text evidence="1">The sequence shown here is derived from an EMBL/GenBank/DDBJ whole genome shotgun (WGS) entry which is preliminary data.</text>
</comment>
<protein>
    <submittedName>
        <fullName evidence="1">Uncharacterized protein</fullName>
    </submittedName>
</protein>
<dbReference type="KEGG" id="pchm:VFPPC_16486"/>
<reference evidence="1 2" key="1">
    <citation type="journal article" date="2016" name="PLoS Pathog.">
        <title>Biosynthesis of antibiotic leucinostatins in bio-control fungus Purpureocillium lilacinum and their inhibition on phytophthora revealed by genome mining.</title>
        <authorList>
            <person name="Wang G."/>
            <person name="Liu Z."/>
            <person name="Lin R."/>
            <person name="Li E."/>
            <person name="Mao Z."/>
            <person name="Ling J."/>
            <person name="Yang Y."/>
            <person name="Yin W.B."/>
            <person name="Xie B."/>
        </authorList>
    </citation>
    <scope>NUCLEOTIDE SEQUENCE [LARGE SCALE GENOMIC DNA]</scope>
    <source>
        <strain evidence="1">170</strain>
    </source>
</reference>
<gene>
    <name evidence="1" type="ORF">VFPPC_16486</name>
</gene>
<evidence type="ECO:0000313" key="1">
    <source>
        <dbReference type="EMBL" id="OAQ63538.1"/>
    </source>
</evidence>
<proteinExistence type="predicted"/>
<dbReference type="EMBL" id="LSBJ02000006">
    <property type="protein sequence ID" value="OAQ63538.1"/>
    <property type="molecule type" value="Genomic_DNA"/>
</dbReference>
<sequence length="186" mass="20254">MLSPQGWQLTGYDLVSAAPARKIVVMDQKKTLLHIPSQANKAIQTEQTGRAGRQAGMDGGPSGMSHFERGHEAPCWQPQASMRVHQSGRLRASATSTLPHLHLPEQTFLASPSLSLSLSGDCCLLFSSMFPSIHENGKADDAGRAQAQSLGQILARTMFPSPAKWAPLQLVFRRQPIKLGDILYNK</sequence>
<keyword evidence="2" id="KW-1185">Reference proteome</keyword>
<dbReference type="GeneID" id="28858233"/>
<dbReference type="RefSeq" id="XP_018141118.1">
    <property type="nucleotide sequence ID" value="XM_018294239.1"/>
</dbReference>